<sequence>MIDESDHAGLMHNQGRAGGNPPPVGYNGGAPMRFQSKLDRNATLNRRAVRLDIRLLCVDRPGTGYTDPFKASSSQKRKQKKYGNLGKSASETDVRGGYGNCLTSICTASDTQLDGEHCHNNNTTIDSGTDDSNNNNNHNDEKNSRRRIKSPSFSSSIPKKDKFGKKKSKVRTLNPRVHHTCLEAIALVDHISPGARFGLMGHSCGIYYIMHMVNTFPNRIQPGPITLLTPWVPFKECPDTTSKTFKFLKHVPRGLVRAVTSSINHLGSVIMSSSNALSGALSNKDVTGSSTEEQENNDRDRDRKKNKDGGCSKKDSEAIKRLTDPFIVQFADAFDKVVIPALVQDMNRQHSNGYNSEIQMCITDVGFDIADISLPEDITINAYCGHLDTIVPIEAAREMGQKCGWEMNEFRHSGHGGPRMSMYALEDYALGVQALETKTAVEEEEEEEEEEWSEKYID</sequence>
<accession>A0A9P6MY26</accession>
<feature type="region of interest" description="Disordered" evidence="1">
    <location>
        <begin position="280"/>
        <end position="314"/>
    </location>
</feature>
<comment type="caution">
    <text evidence="2">The sequence shown here is derived from an EMBL/GenBank/DDBJ whole genome shotgun (WGS) entry which is preliminary data.</text>
</comment>
<dbReference type="EMBL" id="JAAAID010000498">
    <property type="protein sequence ID" value="KAG0016839.1"/>
    <property type="molecule type" value="Genomic_DNA"/>
</dbReference>
<gene>
    <name evidence="2" type="ORF">BGZ80_008876</name>
</gene>
<feature type="compositionally biased region" description="Acidic residues" evidence="1">
    <location>
        <begin position="442"/>
        <end position="452"/>
    </location>
</feature>
<proteinExistence type="predicted"/>
<feature type="region of interest" description="Disordered" evidence="1">
    <location>
        <begin position="124"/>
        <end position="170"/>
    </location>
</feature>
<evidence type="ECO:0000313" key="3">
    <source>
        <dbReference type="Proteomes" id="UP000703661"/>
    </source>
</evidence>
<dbReference type="InterPro" id="IPR029058">
    <property type="entry name" value="AB_hydrolase_fold"/>
</dbReference>
<organism evidence="2 3">
    <name type="scientific">Entomortierella chlamydospora</name>
    <dbReference type="NCBI Taxonomy" id="101097"/>
    <lineage>
        <taxon>Eukaryota</taxon>
        <taxon>Fungi</taxon>
        <taxon>Fungi incertae sedis</taxon>
        <taxon>Mucoromycota</taxon>
        <taxon>Mortierellomycotina</taxon>
        <taxon>Mortierellomycetes</taxon>
        <taxon>Mortierellales</taxon>
        <taxon>Mortierellaceae</taxon>
        <taxon>Entomortierella</taxon>
    </lineage>
</organism>
<keyword evidence="3" id="KW-1185">Reference proteome</keyword>
<protein>
    <submittedName>
        <fullName evidence="2">Uncharacterized protein</fullName>
    </submittedName>
</protein>
<dbReference type="Gene3D" id="3.40.50.1820">
    <property type="entry name" value="alpha/beta hydrolase"/>
    <property type="match status" value="1"/>
</dbReference>
<dbReference type="Proteomes" id="UP000703661">
    <property type="component" value="Unassembled WGS sequence"/>
</dbReference>
<evidence type="ECO:0000256" key="1">
    <source>
        <dbReference type="SAM" id="MobiDB-lite"/>
    </source>
</evidence>
<feature type="region of interest" description="Disordered" evidence="1">
    <location>
        <begin position="64"/>
        <end position="90"/>
    </location>
</feature>
<dbReference type="AlphaFoldDB" id="A0A9P6MY26"/>
<evidence type="ECO:0000313" key="2">
    <source>
        <dbReference type="EMBL" id="KAG0016839.1"/>
    </source>
</evidence>
<feature type="compositionally biased region" description="Low complexity" evidence="1">
    <location>
        <begin position="124"/>
        <end position="137"/>
    </location>
</feature>
<dbReference type="SUPFAM" id="SSF53474">
    <property type="entry name" value="alpha/beta-Hydrolases"/>
    <property type="match status" value="1"/>
</dbReference>
<reference evidence="2" key="1">
    <citation type="journal article" date="2020" name="Fungal Divers.">
        <title>Resolving the Mortierellaceae phylogeny through synthesis of multi-gene phylogenetics and phylogenomics.</title>
        <authorList>
            <person name="Vandepol N."/>
            <person name="Liber J."/>
            <person name="Desiro A."/>
            <person name="Na H."/>
            <person name="Kennedy M."/>
            <person name="Barry K."/>
            <person name="Grigoriev I.V."/>
            <person name="Miller A.N."/>
            <person name="O'Donnell K."/>
            <person name="Stajich J.E."/>
            <person name="Bonito G."/>
        </authorList>
    </citation>
    <scope>NUCLEOTIDE SEQUENCE</scope>
    <source>
        <strain evidence="2">NRRL 2769</strain>
    </source>
</reference>
<name>A0A9P6MY26_9FUNG</name>
<feature type="region of interest" description="Disordered" evidence="1">
    <location>
        <begin position="438"/>
        <end position="458"/>
    </location>
</feature>
<feature type="compositionally biased region" description="Basic and acidic residues" evidence="1">
    <location>
        <begin position="296"/>
        <end position="314"/>
    </location>
</feature>
<feature type="region of interest" description="Disordered" evidence="1">
    <location>
        <begin position="1"/>
        <end position="32"/>
    </location>
</feature>